<dbReference type="Gene3D" id="2.160.20.10">
    <property type="entry name" value="Single-stranded right-handed beta-helix, Pectin lyase-like"/>
    <property type="match status" value="1"/>
</dbReference>
<dbReference type="InterPro" id="IPR012334">
    <property type="entry name" value="Pectin_lyas_fold"/>
</dbReference>
<keyword evidence="8" id="KW-0732">Signal</keyword>
<evidence type="ECO:0000256" key="7">
    <source>
        <dbReference type="ARBA" id="ARBA00022723"/>
    </source>
</evidence>
<reference evidence="13" key="1">
    <citation type="submission" date="2018-02" db="EMBL/GenBank/DDBJ databases">
        <title>Rhizophora mucronata_Transcriptome.</title>
        <authorList>
            <person name="Meera S.P."/>
            <person name="Sreeshan A."/>
            <person name="Augustine A."/>
        </authorList>
    </citation>
    <scope>NUCLEOTIDE SEQUENCE</scope>
    <source>
        <tissue evidence="13">Leaf</tissue>
    </source>
</reference>
<evidence type="ECO:0000256" key="9">
    <source>
        <dbReference type="ARBA" id="ARBA00022837"/>
    </source>
</evidence>
<keyword evidence="9 11" id="KW-0106">Calcium</keyword>
<dbReference type="EMBL" id="GGEC01031291">
    <property type="protein sequence ID" value="MBX11775.1"/>
    <property type="molecule type" value="Transcribed_RNA"/>
</dbReference>
<comment type="similarity">
    <text evidence="4 11">Belongs to the polysaccharide lyase 1 family.</text>
</comment>
<dbReference type="UniPathway" id="UPA00545">
    <property type="reaction ID" value="UER00824"/>
</dbReference>
<sequence>MGNCYRHGKYRKGGDGNGWSFPDKHAAPGFINGALDHTPPHIPSSAQTQSHMGTSLPYAHVDSSLRTLAGQAEGFGHFAIGGLHGPLYHVTTLADGGRGSLRDGCSIKEPMWILFDVSGTIHLNSYLSVSSYKTIDGRGQRIKLTGKGLRLKECEHVIICNLEFEGGRGPDVDGIQIKPNSKHIWIDRCSLRDYDDGLIDITRGSTDITVSRCHFVQHDKTMLIGADPSHIDDRCIRVTIHHCFFDGTRQRHPRVRFGKVHLYNNYTRNWGIYAVCASVESQIYSQCNIYEAGQKKVAFKYLHEKADDKEEARTGCIRSEGDLFVLGTQIGILQEFNDHCMFHPSEYYTSWTVEAPTDSLKHILQHCTGWQNVQKPADETLIA</sequence>
<evidence type="ECO:0000256" key="5">
    <source>
        <dbReference type="ARBA" id="ARBA00012272"/>
    </source>
</evidence>
<comment type="cofactor">
    <cofactor evidence="11">
        <name>Ca(2+)</name>
        <dbReference type="ChEBI" id="CHEBI:29108"/>
    </cofactor>
    <text evidence="11">Binds 1 Ca(2+) ion. Required for its activity.</text>
</comment>
<keyword evidence="7 11" id="KW-0479">Metal-binding</keyword>
<evidence type="ECO:0000256" key="4">
    <source>
        <dbReference type="ARBA" id="ARBA00010980"/>
    </source>
</evidence>
<dbReference type="AlphaFoldDB" id="A0A2P2L1D0"/>
<evidence type="ECO:0000256" key="2">
    <source>
        <dbReference type="ARBA" id="ARBA00004191"/>
    </source>
</evidence>
<name>A0A2P2L1D0_RHIMU</name>
<dbReference type="Pfam" id="PF00544">
    <property type="entry name" value="Pectate_lyase_4"/>
    <property type="match status" value="1"/>
</dbReference>
<evidence type="ECO:0000313" key="13">
    <source>
        <dbReference type="EMBL" id="MBX11775.1"/>
    </source>
</evidence>
<comment type="subcellular location">
    <subcellularLocation>
        <location evidence="2">Secreted</location>
        <location evidence="2">Cell wall</location>
    </subcellularLocation>
</comment>
<evidence type="ECO:0000256" key="6">
    <source>
        <dbReference type="ARBA" id="ARBA00022512"/>
    </source>
</evidence>
<proteinExistence type="inferred from homology"/>
<dbReference type="GO" id="GO:0045490">
    <property type="term" value="P:pectin catabolic process"/>
    <property type="evidence" value="ECO:0007669"/>
    <property type="project" value="UniProtKB-UniPathway"/>
</dbReference>
<keyword evidence="6" id="KW-0134">Cell wall</keyword>
<keyword evidence="10 11" id="KW-0456">Lyase</keyword>
<dbReference type="GO" id="GO:0030570">
    <property type="term" value="F:pectate lyase activity"/>
    <property type="evidence" value="ECO:0007669"/>
    <property type="project" value="UniProtKB-EC"/>
</dbReference>
<dbReference type="GO" id="GO:0046872">
    <property type="term" value="F:metal ion binding"/>
    <property type="evidence" value="ECO:0007669"/>
    <property type="project" value="UniProtKB-KW"/>
</dbReference>
<feature type="domain" description="Pectate lyase" evidence="12">
    <location>
        <begin position="102"/>
        <end position="296"/>
    </location>
</feature>
<dbReference type="PRINTS" id="PR00807">
    <property type="entry name" value="AMBALLERGEN"/>
</dbReference>
<comment type="catalytic activity">
    <reaction evidence="1 11">
        <text>Eliminative cleavage of (1-&gt;4)-alpha-D-galacturonan to give oligosaccharides with 4-deoxy-alpha-D-galact-4-enuronosyl groups at their non-reducing ends.</text>
        <dbReference type="EC" id="4.2.2.2"/>
    </reaction>
</comment>
<protein>
    <recommendedName>
        <fullName evidence="5 11">Pectate lyase</fullName>
        <ecNumber evidence="5 11">4.2.2.2</ecNumber>
    </recommendedName>
</protein>
<evidence type="ECO:0000256" key="8">
    <source>
        <dbReference type="ARBA" id="ARBA00022729"/>
    </source>
</evidence>
<dbReference type="SUPFAM" id="SSF51126">
    <property type="entry name" value="Pectin lyase-like"/>
    <property type="match status" value="1"/>
</dbReference>
<dbReference type="InterPro" id="IPR011050">
    <property type="entry name" value="Pectin_lyase_fold/virulence"/>
</dbReference>
<dbReference type="PANTHER" id="PTHR31683">
    <property type="entry name" value="PECTATE LYASE 18-RELATED"/>
    <property type="match status" value="1"/>
</dbReference>
<dbReference type="SMART" id="SM00656">
    <property type="entry name" value="Amb_all"/>
    <property type="match status" value="1"/>
</dbReference>
<evidence type="ECO:0000259" key="12">
    <source>
        <dbReference type="SMART" id="SM00656"/>
    </source>
</evidence>
<dbReference type="PANTHER" id="PTHR31683:SF113">
    <property type="entry name" value="PECTATE LYASE"/>
    <property type="match status" value="1"/>
</dbReference>
<accession>A0A2P2L1D0</accession>
<evidence type="ECO:0000256" key="10">
    <source>
        <dbReference type="ARBA" id="ARBA00023239"/>
    </source>
</evidence>
<dbReference type="InterPro" id="IPR045032">
    <property type="entry name" value="PEL"/>
</dbReference>
<evidence type="ECO:0000256" key="1">
    <source>
        <dbReference type="ARBA" id="ARBA00000695"/>
    </source>
</evidence>
<comment type="pathway">
    <text evidence="3 11">Glycan metabolism; pectin degradation; 2-dehydro-3-deoxy-D-gluconate from pectin: step 2/5.</text>
</comment>
<dbReference type="InterPro" id="IPR002022">
    <property type="entry name" value="Pec_lyase"/>
</dbReference>
<dbReference type="InterPro" id="IPR018082">
    <property type="entry name" value="AmbAllergen"/>
</dbReference>
<evidence type="ECO:0000256" key="3">
    <source>
        <dbReference type="ARBA" id="ARBA00005220"/>
    </source>
</evidence>
<keyword evidence="6" id="KW-0964">Secreted</keyword>
<dbReference type="EC" id="4.2.2.2" evidence="5 11"/>
<organism evidence="13">
    <name type="scientific">Rhizophora mucronata</name>
    <name type="common">Asiatic mangrove</name>
    <dbReference type="NCBI Taxonomy" id="61149"/>
    <lineage>
        <taxon>Eukaryota</taxon>
        <taxon>Viridiplantae</taxon>
        <taxon>Streptophyta</taxon>
        <taxon>Embryophyta</taxon>
        <taxon>Tracheophyta</taxon>
        <taxon>Spermatophyta</taxon>
        <taxon>Magnoliopsida</taxon>
        <taxon>eudicotyledons</taxon>
        <taxon>Gunneridae</taxon>
        <taxon>Pentapetalae</taxon>
        <taxon>rosids</taxon>
        <taxon>fabids</taxon>
        <taxon>Malpighiales</taxon>
        <taxon>Rhizophoraceae</taxon>
        <taxon>Rhizophora</taxon>
    </lineage>
</organism>
<evidence type="ECO:0000256" key="11">
    <source>
        <dbReference type="RuleBase" id="RU361123"/>
    </source>
</evidence>